<feature type="domain" description="Cell division protein FtsQ/DivIB C-terminal" evidence="8">
    <location>
        <begin position="144"/>
        <end position="254"/>
    </location>
</feature>
<dbReference type="RefSeq" id="WP_056968916.1">
    <property type="nucleotide sequence ID" value="NZ_AYZK01000001.1"/>
</dbReference>
<dbReference type="InterPro" id="IPR005548">
    <property type="entry name" value="Cell_div_FtsQ/DivIB_C"/>
</dbReference>
<evidence type="ECO:0000256" key="1">
    <source>
        <dbReference type="ARBA" id="ARBA00022475"/>
    </source>
</evidence>
<keyword evidence="2 6" id="KW-0132">Cell division</keyword>
<feature type="domain" description="POTRA" evidence="9">
    <location>
        <begin position="68"/>
        <end position="139"/>
    </location>
</feature>
<dbReference type="GO" id="GO:0005886">
    <property type="term" value="C:plasma membrane"/>
    <property type="evidence" value="ECO:0007669"/>
    <property type="project" value="UniProtKB-SubCell"/>
</dbReference>
<comment type="similarity">
    <text evidence="6">Belongs to the FtsQ/DivIB family. DivIB subfamily.</text>
</comment>
<evidence type="ECO:0000256" key="7">
    <source>
        <dbReference type="SAM" id="MobiDB-lite"/>
    </source>
</evidence>
<dbReference type="PANTHER" id="PTHR37820:SF1">
    <property type="entry name" value="CELL DIVISION PROTEIN FTSQ"/>
    <property type="match status" value="1"/>
</dbReference>
<feature type="transmembrane region" description="Helical" evidence="6">
    <location>
        <begin position="46"/>
        <end position="65"/>
    </location>
</feature>
<evidence type="ECO:0000256" key="5">
    <source>
        <dbReference type="ARBA" id="ARBA00023306"/>
    </source>
</evidence>
<reference evidence="10 11" key="1">
    <citation type="journal article" date="2015" name="Genome Announc.">
        <title>Expanding the biotechnology potential of lactobacilli through comparative genomics of 213 strains and associated genera.</title>
        <authorList>
            <person name="Sun Z."/>
            <person name="Harris H.M."/>
            <person name="McCann A."/>
            <person name="Guo C."/>
            <person name="Argimon S."/>
            <person name="Zhang W."/>
            <person name="Yang X."/>
            <person name="Jeffery I.B."/>
            <person name="Cooney J.C."/>
            <person name="Kagawa T.F."/>
            <person name="Liu W."/>
            <person name="Song Y."/>
            <person name="Salvetti E."/>
            <person name="Wrobel A."/>
            <person name="Rasinkangas P."/>
            <person name="Parkhill J."/>
            <person name="Rea M.C."/>
            <person name="O'Sullivan O."/>
            <person name="Ritari J."/>
            <person name="Douillard F.P."/>
            <person name="Paul Ross R."/>
            <person name="Yang R."/>
            <person name="Briner A.E."/>
            <person name="Felis G.E."/>
            <person name="de Vos W.M."/>
            <person name="Barrangou R."/>
            <person name="Klaenhammer T.R."/>
            <person name="Caufield P.W."/>
            <person name="Cui Y."/>
            <person name="Zhang H."/>
            <person name="O'Toole P.W."/>
        </authorList>
    </citation>
    <scope>NUCLEOTIDE SEQUENCE [LARGE SCALE GENOMIC DNA]</scope>
    <source>
        <strain evidence="10 11">DSM 22698</strain>
    </source>
</reference>
<keyword evidence="11" id="KW-1185">Reference proteome</keyword>
<dbReference type="Pfam" id="PF08478">
    <property type="entry name" value="POTRA_1"/>
    <property type="match status" value="1"/>
</dbReference>
<dbReference type="Gene3D" id="3.40.50.10960">
    <property type="match status" value="1"/>
</dbReference>
<dbReference type="PATRIC" id="fig|1423810.4.peg.213"/>
<sequence>MARNDDSHVPGTGNYKNPTPHPGPRGVAAPLPHLEGVRRHRLRRNLAILLPPLILLTLVTGYLALPFSKVAKVRVRGNHAVAAVVVQRASGLTASSLMPAVWLNGQRVSHLVTRHVTRVATAKTRVTGARTVTITVTEHATVGYVQRGNRYHALLDDGTILAQGLSAPKNGTLIFKGFGSGLQRVVRVVAKFPANIRRDISEIQSTRGGGNPYQITMTMNDGNTIVADSRTVGKKIKYYPTIIKQVNKTGTVDLEVGAFFTPKATK</sequence>
<name>A0A0R2C976_9LACO</name>
<evidence type="ECO:0000256" key="2">
    <source>
        <dbReference type="ARBA" id="ARBA00022618"/>
    </source>
</evidence>
<evidence type="ECO:0000259" key="9">
    <source>
        <dbReference type="Pfam" id="PF08478"/>
    </source>
</evidence>
<dbReference type="STRING" id="1423810.FD19_GL000209"/>
<dbReference type="GO" id="GO:0032153">
    <property type="term" value="C:cell division site"/>
    <property type="evidence" value="ECO:0007669"/>
    <property type="project" value="UniProtKB-UniRule"/>
</dbReference>
<comment type="caution">
    <text evidence="10">The sequence shown here is derived from an EMBL/GenBank/DDBJ whole genome shotgun (WGS) entry which is preliminary data.</text>
</comment>
<accession>A0A0R2C976</accession>
<evidence type="ECO:0000259" key="8">
    <source>
        <dbReference type="Pfam" id="PF03799"/>
    </source>
</evidence>
<protein>
    <recommendedName>
        <fullName evidence="6">Cell division protein DivIB</fullName>
    </recommendedName>
</protein>
<dbReference type="InterPro" id="IPR050487">
    <property type="entry name" value="FtsQ_DivIB"/>
</dbReference>
<keyword evidence="4 6" id="KW-1133">Transmembrane helix</keyword>
<gene>
    <name evidence="6" type="primary">divIB</name>
    <name evidence="10" type="ORF">FD19_GL000209</name>
</gene>
<keyword evidence="6" id="KW-0472">Membrane</keyword>
<dbReference type="InterPro" id="IPR013685">
    <property type="entry name" value="POTRA_FtsQ_type"/>
</dbReference>
<keyword evidence="3 6" id="KW-0812">Transmembrane</keyword>
<dbReference type="InterPro" id="IPR026580">
    <property type="entry name" value="DivIB"/>
</dbReference>
<evidence type="ECO:0000313" key="10">
    <source>
        <dbReference type="EMBL" id="KRM87930.1"/>
    </source>
</evidence>
<dbReference type="EMBL" id="AYZK01000001">
    <property type="protein sequence ID" value="KRM87930.1"/>
    <property type="molecule type" value="Genomic_DNA"/>
</dbReference>
<comment type="function">
    <text evidence="6">Cell division protein that may be involved in stabilizing or promoting the assembly of the division complex.</text>
</comment>
<evidence type="ECO:0000256" key="4">
    <source>
        <dbReference type="ARBA" id="ARBA00022989"/>
    </source>
</evidence>
<keyword evidence="1 6" id="KW-1003">Cell membrane</keyword>
<dbReference type="HAMAP" id="MF_00912">
    <property type="entry name" value="DivIB"/>
    <property type="match status" value="1"/>
</dbReference>
<dbReference type="PANTHER" id="PTHR37820">
    <property type="entry name" value="CELL DIVISION PROTEIN DIVIB"/>
    <property type="match status" value="1"/>
</dbReference>
<dbReference type="Proteomes" id="UP000051789">
    <property type="component" value="Unassembled WGS sequence"/>
</dbReference>
<organism evidence="10 11">
    <name type="scientific">Lacticaseibacillus thailandensis DSM 22698 = JCM 13996</name>
    <dbReference type="NCBI Taxonomy" id="1423810"/>
    <lineage>
        <taxon>Bacteria</taxon>
        <taxon>Bacillati</taxon>
        <taxon>Bacillota</taxon>
        <taxon>Bacilli</taxon>
        <taxon>Lactobacillales</taxon>
        <taxon>Lactobacillaceae</taxon>
        <taxon>Lacticaseibacillus</taxon>
    </lineage>
</organism>
<comment type="subcellular location">
    <subcellularLocation>
        <location evidence="6">Cell membrane</location>
        <topology evidence="6">Single-pass type II membrane protein</topology>
    </subcellularLocation>
    <text evidence="6">Localizes to the division septum.</text>
</comment>
<proteinExistence type="inferred from homology"/>
<evidence type="ECO:0000256" key="3">
    <source>
        <dbReference type="ARBA" id="ARBA00022692"/>
    </source>
</evidence>
<keyword evidence="5 6" id="KW-0131">Cell cycle</keyword>
<evidence type="ECO:0000256" key="6">
    <source>
        <dbReference type="HAMAP-Rule" id="MF_00912"/>
    </source>
</evidence>
<dbReference type="AlphaFoldDB" id="A0A0R2C976"/>
<feature type="region of interest" description="Disordered" evidence="7">
    <location>
        <begin position="1"/>
        <end position="31"/>
    </location>
</feature>
<dbReference type="Pfam" id="PF03799">
    <property type="entry name" value="FtsQ_DivIB_C"/>
    <property type="match status" value="1"/>
</dbReference>
<evidence type="ECO:0000313" key="11">
    <source>
        <dbReference type="Proteomes" id="UP000051789"/>
    </source>
</evidence>
<dbReference type="GO" id="GO:0043093">
    <property type="term" value="P:FtsZ-dependent cytokinesis"/>
    <property type="evidence" value="ECO:0007669"/>
    <property type="project" value="UniProtKB-UniRule"/>
</dbReference>